<dbReference type="EMBL" id="CASHTH010003595">
    <property type="protein sequence ID" value="CAI8046899.1"/>
    <property type="molecule type" value="Genomic_DNA"/>
</dbReference>
<protein>
    <submittedName>
        <fullName evidence="1">Uncharacterized protein</fullName>
    </submittedName>
</protein>
<proteinExistence type="predicted"/>
<sequence length="52" mass="5873">MNPSFSPVTGSSRTSKLGFFRNPLFNGTFSLYLANRVRVFSLQPDLSGAWFR</sequence>
<accession>A0AA35X7B6</accession>
<keyword evidence="2" id="KW-1185">Reference proteome</keyword>
<name>A0AA35X7B6_GEOBA</name>
<reference evidence="1" key="1">
    <citation type="submission" date="2023-03" db="EMBL/GenBank/DDBJ databases">
        <authorList>
            <person name="Steffen K."/>
            <person name="Cardenas P."/>
        </authorList>
    </citation>
    <scope>NUCLEOTIDE SEQUENCE</scope>
</reference>
<comment type="caution">
    <text evidence="1">The sequence shown here is derived from an EMBL/GenBank/DDBJ whole genome shotgun (WGS) entry which is preliminary data.</text>
</comment>
<feature type="non-terminal residue" evidence="1">
    <location>
        <position position="52"/>
    </location>
</feature>
<organism evidence="1 2">
    <name type="scientific">Geodia barretti</name>
    <name type="common">Barrett's horny sponge</name>
    <dbReference type="NCBI Taxonomy" id="519541"/>
    <lineage>
        <taxon>Eukaryota</taxon>
        <taxon>Metazoa</taxon>
        <taxon>Porifera</taxon>
        <taxon>Demospongiae</taxon>
        <taxon>Heteroscleromorpha</taxon>
        <taxon>Tetractinellida</taxon>
        <taxon>Astrophorina</taxon>
        <taxon>Geodiidae</taxon>
        <taxon>Geodia</taxon>
    </lineage>
</organism>
<gene>
    <name evidence="1" type="ORF">GBAR_LOCUS25929</name>
</gene>
<dbReference type="Proteomes" id="UP001174909">
    <property type="component" value="Unassembled WGS sequence"/>
</dbReference>
<evidence type="ECO:0000313" key="1">
    <source>
        <dbReference type="EMBL" id="CAI8046899.1"/>
    </source>
</evidence>
<dbReference type="AlphaFoldDB" id="A0AA35X7B6"/>
<evidence type="ECO:0000313" key="2">
    <source>
        <dbReference type="Proteomes" id="UP001174909"/>
    </source>
</evidence>